<name>A0A517N012_9BACT</name>
<dbReference type="EMBL" id="CP036263">
    <property type="protein sequence ID" value="QDT00388.1"/>
    <property type="molecule type" value="Genomic_DNA"/>
</dbReference>
<dbReference type="InterPro" id="IPR050345">
    <property type="entry name" value="Aliph_Amidase/BUP"/>
</dbReference>
<gene>
    <name evidence="4" type="primary">ramA_2</name>
    <name evidence="4" type="ORF">HG15A2_37240</name>
</gene>
<dbReference type="InterPro" id="IPR003010">
    <property type="entry name" value="C-N_Hydrolase"/>
</dbReference>
<evidence type="ECO:0000256" key="1">
    <source>
        <dbReference type="ARBA" id="ARBA00022801"/>
    </source>
</evidence>
<dbReference type="Proteomes" id="UP000319852">
    <property type="component" value="Chromosome"/>
</dbReference>
<evidence type="ECO:0000256" key="2">
    <source>
        <dbReference type="SAM" id="SignalP"/>
    </source>
</evidence>
<sequence length="450" mass="50103" precursor="true">MSYKCYWFALILFFATLAARGDETSNDSGGWIPAAPRDELKPKFSFSTDTVGQPVLNVEHDQRPGLDGYWTNTIPIKGGKWYRFTALRKTRNVAVPRRSCLVRIVWTDDLGRKVPRDEPPGVGYLPKSLGIVEAEHPRDGQVDSEGWCELSGNYCAPRRATRAVVELHLQWAPNGAVEYREVSLVESDAPPSRTIRLAAVHYRPHGGEIPSDNSQQFAPLIEAAANQEADLVVLPETINYFGLGKTCDEVAEAIPGPSTDYFASLAKQHDLYIVVGLYERSGHLIYNCAVLLGPEGEIVGKYRKVCLPREEVEKGIATGNEYPVFETRFGKIGMMVCYDGFFPEVARKLTNRGAEVIAWPVWGCNPTLASARSCENQVYLVSSTYCSPSQDWMLSAVWDHTGQPLSKGDEFGTVVLAEVDLARPLNWNSLGDFRAELPRHRPVWSEFGDE</sequence>
<feature type="signal peptide" evidence="2">
    <location>
        <begin position="1"/>
        <end position="21"/>
    </location>
</feature>
<organism evidence="4 5">
    <name type="scientific">Adhaeretor mobilis</name>
    <dbReference type="NCBI Taxonomy" id="1930276"/>
    <lineage>
        <taxon>Bacteria</taxon>
        <taxon>Pseudomonadati</taxon>
        <taxon>Planctomycetota</taxon>
        <taxon>Planctomycetia</taxon>
        <taxon>Pirellulales</taxon>
        <taxon>Lacipirellulaceae</taxon>
        <taxon>Adhaeretor</taxon>
    </lineage>
</organism>
<accession>A0A517N012</accession>
<keyword evidence="5" id="KW-1185">Reference proteome</keyword>
<dbReference type="CDD" id="cd07197">
    <property type="entry name" value="nitrilase"/>
    <property type="match status" value="1"/>
</dbReference>
<evidence type="ECO:0000313" key="4">
    <source>
        <dbReference type="EMBL" id="QDT00388.1"/>
    </source>
</evidence>
<dbReference type="KEGG" id="amob:HG15A2_37240"/>
<dbReference type="SUPFAM" id="SSF56317">
    <property type="entry name" value="Carbon-nitrogen hydrolase"/>
    <property type="match status" value="1"/>
</dbReference>
<evidence type="ECO:0000259" key="3">
    <source>
        <dbReference type="PROSITE" id="PS50263"/>
    </source>
</evidence>
<dbReference type="PROSITE" id="PS50263">
    <property type="entry name" value="CN_HYDROLASE"/>
    <property type="match status" value="1"/>
</dbReference>
<dbReference type="GO" id="GO:0016811">
    <property type="term" value="F:hydrolase activity, acting on carbon-nitrogen (but not peptide) bonds, in linear amides"/>
    <property type="evidence" value="ECO:0007669"/>
    <property type="project" value="TreeGrafter"/>
</dbReference>
<dbReference type="Pfam" id="PF00795">
    <property type="entry name" value="CN_hydrolase"/>
    <property type="match status" value="1"/>
</dbReference>
<dbReference type="PANTHER" id="PTHR43674:SF16">
    <property type="entry name" value="CARBON-NITROGEN FAMILY, PUTATIVE (AFU_ORTHOLOGUE AFUA_5G02350)-RELATED"/>
    <property type="match status" value="1"/>
</dbReference>
<dbReference type="Gene3D" id="3.60.110.10">
    <property type="entry name" value="Carbon-nitrogen hydrolase"/>
    <property type="match status" value="1"/>
</dbReference>
<keyword evidence="1 4" id="KW-0378">Hydrolase</keyword>
<evidence type="ECO:0000313" key="5">
    <source>
        <dbReference type="Proteomes" id="UP000319852"/>
    </source>
</evidence>
<keyword evidence="2" id="KW-0732">Signal</keyword>
<proteinExistence type="predicted"/>
<dbReference type="RefSeq" id="WP_218932058.1">
    <property type="nucleotide sequence ID" value="NZ_CP036263.1"/>
</dbReference>
<reference evidence="4 5" key="1">
    <citation type="submission" date="2019-02" db="EMBL/GenBank/DDBJ databases">
        <title>Deep-cultivation of Planctomycetes and their phenomic and genomic characterization uncovers novel biology.</title>
        <authorList>
            <person name="Wiegand S."/>
            <person name="Jogler M."/>
            <person name="Boedeker C."/>
            <person name="Pinto D."/>
            <person name="Vollmers J."/>
            <person name="Rivas-Marin E."/>
            <person name="Kohn T."/>
            <person name="Peeters S.H."/>
            <person name="Heuer A."/>
            <person name="Rast P."/>
            <person name="Oberbeckmann S."/>
            <person name="Bunk B."/>
            <person name="Jeske O."/>
            <person name="Meyerdierks A."/>
            <person name="Storesund J.E."/>
            <person name="Kallscheuer N."/>
            <person name="Luecker S."/>
            <person name="Lage O.M."/>
            <person name="Pohl T."/>
            <person name="Merkel B.J."/>
            <person name="Hornburger P."/>
            <person name="Mueller R.-W."/>
            <person name="Bruemmer F."/>
            <person name="Labrenz M."/>
            <person name="Spormann A.M."/>
            <person name="Op den Camp H."/>
            <person name="Overmann J."/>
            <person name="Amann R."/>
            <person name="Jetten M.S.M."/>
            <person name="Mascher T."/>
            <person name="Medema M.H."/>
            <person name="Devos D.P."/>
            <person name="Kaster A.-K."/>
            <person name="Ovreas L."/>
            <person name="Rohde M."/>
            <person name="Galperin M.Y."/>
            <person name="Jogler C."/>
        </authorList>
    </citation>
    <scope>NUCLEOTIDE SEQUENCE [LARGE SCALE GENOMIC DNA]</scope>
    <source>
        <strain evidence="4 5">HG15A2</strain>
    </source>
</reference>
<feature type="chain" id="PRO_5021742083" evidence="2">
    <location>
        <begin position="22"/>
        <end position="450"/>
    </location>
</feature>
<dbReference type="PANTHER" id="PTHR43674">
    <property type="entry name" value="NITRILASE C965.09-RELATED"/>
    <property type="match status" value="1"/>
</dbReference>
<feature type="domain" description="CN hydrolase" evidence="3">
    <location>
        <begin position="195"/>
        <end position="421"/>
    </location>
</feature>
<dbReference type="AlphaFoldDB" id="A0A517N012"/>
<dbReference type="Gene3D" id="2.60.120.260">
    <property type="entry name" value="Galactose-binding domain-like"/>
    <property type="match status" value="1"/>
</dbReference>
<protein>
    <submittedName>
        <fullName evidence="4">(R)-stereoselective amidase</fullName>
        <ecNumber evidence="4">3.5.1.100</ecNumber>
    </submittedName>
</protein>
<dbReference type="InterPro" id="IPR036526">
    <property type="entry name" value="C-N_Hydrolase_sf"/>
</dbReference>
<dbReference type="EC" id="3.5.1.100" evidence="4"/>